<sequence>MELTSVGSAGVFGNRAAIQADTDFLNEMDRVEEAMKSHSRRKRHREGGEGEGSTAAGASAAKAKLSLDDLMTITNGLVEGGSKPSASATHQTQAASVKGNSSAGDLPAHNIQSNLFDADIDVRLPVADFSQRALESSSVTADMLSKGELDAVLKFGSEEDPKTWITRSRVQFQLGHRKQAMKELETGCKRCGKKGAAIWLERMTHLNDQPEALRHVAEEAVRSYGGSEELWLKVVDLSPFHKQIEWLQTALIQLPTSEALWLRLLNEVPNPRDRKAIVRKCLETNEAASQQTSSSSPEQNMSRLWGMLADLEPEVKGRELLRPQVP</sequence>
<dbReference type="EMBL" id="CYKH01000666">
    <property type="protein sequence ID" value="CUG12625.1"/>
    <property type="molecule type" value="Genomic_DNA"/>
</dbReference>
<feature type="region of interest" description="Disordered" evidence="1">
    <location>
        <begin position="33"/>
        <end position="59"/>
    </location>
</feature>
<accession>A0A0S4IUQ0</accession>
<evidence type="ECO:0000313" key="3">
    <source>
        <dbReference type="Proteomes" id="UP000051952"/>
    </source>
</evidence>
<organism evidence="2 3">
    <name type="scientific">Bodo saltans</name>
    <name type="common">Flagellated protozoan</name>
    <dbReference type="NCBI Taxonomy" id="75058"/>
    <lineage>
        <taxon>Eukaryota</taxon>
        <taxon>Discoba</taxon>
        <taxon>Euglenozoa</taxon>
        <taxon>Kinetoplastea</taxon>
        <taxon>Metakinetoplastina</taxon>
        <taxon>Eubodonida</taxon>
        <taxon>Bodonidae</taxon>
        <taxon>Bodo</taxon>
    </lineage>
</organism>
<dbReference type="OrthoDB" id="440128at2759"/>
<evidence type="ECO:0000256" key="1">
    <source>
        <dbReference type="SAM" id="MobiDB-lite"/>
    </source>
</evidence>
<dbReference type="AlphaFoldDB" id="A0A0S4IUQ0"/>
<keyword evidence="3" id="KW-1185">Reference proteome</keyword>
<reference evidence="3" key="1">
    <citation type="submission" date="2015-09" db="EMBL/GenBank/DDBJ databases">
        <authorList>
            <consortium name="Pathogen Informatics"/>
        </authorList>
    </citation>
    <scope>NUCLEOTIDE SEQUENCE [LARGE SCALE GENOMIC DNA]</scope>
    <source>
        <strain evidence="3">Lake Konstanz</strain>
    </source>
</reference>
<name>A0A0S4IUQ0_BODSA</name>
<feature type="compositionally biased region" description="Low complexity" evidence="1">
    <location>
        <begin position="85"/>
        <end position="96"/>
    </location>
</feature>
<evidence type="ECO:0000313" key="2">
    <source>
        <dbReference type="EMBL" id="CUG12625.1"/>
    </source>
</evidence>
<protein>
    <submittedName>
        <fullName evidence="2">Uncharacterized protein</fullName>
    </submittedName>
</protein>
<dbReference type="VEuPathDB" id="TriTrypDB:BSAL_74720"/>
<feature type="region of interest" description="Disordered" evidence="1">
    <location>
        <begin position="81"/>
        <end position="105"/>
    </location>
</feature>
<proteinExistence type="predicted"/>
<gene>
    <name evidence="2" type="ORF">BSAL_74720</name>
</gene>
<dbReference type="Proteomes" id="UP000051952">
    <property type="component" value="Unassembled WGS sequence"/>
</dbReference>